<dbReference type="Pfam" id="PF07729">
    <property type="entry name" value="FCD"/>
    <property type="match status" value="1"/>
</dbReference>
<dbReference type="Gene3D" id="1.20.120.530">
    <property type="entry name" value="GntR ligand-binding domain-like"/>
    <property type="match status" value="1"/>
</dbReference>
<dbReference type="Pfam" id="PF00392">
    <property type="entry name" value="GntR"/>
    <property type="match status" value="1"/>
</dbReference>
<dbReference type="AlphaFoldDB" id="A0A7X1FUN1"/>
<dbReference type="InterPro" id="IPR008920">
    <property type="entry name" value="TF_FadR/GntR_C"/>
</dbReference>
<dbReference type="Gene3D" id="1.10.10.10">
    <property type="entry name" value="Winged helix-like DNA-binding domain superfamily/Winged helix DNA-binding domain"/>
    <property type="match status" value="1"/>
</dbReference>
<evidence type="ECO:0000256" key="1">
    <source>
        <dbReference type="ARBA" id="ARBA00023015"/>
    </source>
</evidence>
<evidence type="ECO:0000256" key="3">
    <source>
        <dbReference type="ARBA" id="ARBA00023163"/>
    </source>
</evidence>
<keyword evidence="3" id="KW-0804">Transcription</keyword>
<dbReference type="InterPro" id="IPR011711">
    <property type="entry name" value="GntR_C"/>
</dbReference>
<gene>
    <name evidence="5" type="ORF">H7F51_14100</name>
</gene>
<sequence length="237" mass="26212">MNKIANASPTAKKRPKVLSQAAAVDAIRQAIVTGQLIPGQRLVEDDVSQLLGAISRNTVRAALTVLVHEGLVLRIDNKGARVRTVAPEEGVQITEMRSLVEGHCAARAAERITDDEIVELQQLAKQMKRHVKQGNTVGFIETKELVVDTYVRIASHPIAKEILGRLRDRNAAFRSNLAYRPGRPQVSLPYWLKTIEAICNRDPNAAQMAVHIHMENVIQIMKSMDGDKHQFGIRAPA</sequence>
<protein>
    <submittedName>
        <fullName evidence="5">GntR family transcriptional regulator</fullName>
    </submittedName>
</protein>
<dbReference type="SUPFAM" id="SSF48008">
    <property type="entry name" value="GntR ligand-binding domain-like"/>
    <property type="match status" value="1"/>
</dbReference>
<evidence type="ECO:0000313" key="5">
    <source>
        <dbReference type="EMBL" id="MBC2666652.1"/>
    </source>
</evidence>
<dbReference type="CDD" id="cd07377">
    <property type="entry name" value="WHTH_GntR"/>
    <property type="match status" value="1"/>
</dbReference>
<evidence type="ECO:0000313" key="6">
    <source>
        <dbReference type="Proteomes" id="UP000566813"/>
    </source>
</evidence>
<dbReference type="RefSeq" id="WP_185664956.1">
    <property type="nucleotide sequence ID" value="NZ_JACLAW010000011.1"/>
</dbReference>
<dbReference type="GO" id="GO:0003700">
    <property type="term" value="F:DNA-binding transcription factor activity"/>
    <property type="evidence" value="ECO:0007669"/>
    <property type="project" value="InterPro"/>
</dbReference>
<dbReference type="SMART" id="SM00345">
    <property type="entry name" value="HTH_GNTR"/>
    <property type="match status" value="1"/>
</dbReference>
<proteinExistence type="predicted"/>
<evidence type="ECO:0000256" key="2">
    <source>
        <dbReference type="ARBA" id="ARBA00023125"/>
    </source>
</evidence>
<name>A0A7X1FUN1_9SPHN</name>
<dbReference type="SMART" id="SM00895">
    <property type="entry name" value="FCD"/>
    <property type="match status" value="1"/>
</dbReference>
<dbReference type="InterPro" id="IPR000524">
    <property type="entry name" value="Tscrpt_reg_HTH_GntR"/>
</dbReference>
<comment type="caution">
    <text evidence="5">The sequence shown here is derived from an EMBL/GenBank/DDBJ whole genome shotgun (WGS) entry which is preliminary data.</text>
</comment>
<dbReference type="GO" id="GO:0003677">
    <property type="term" value="F:DNA binding"/>
    <property type="evidence" value="ECO:0007669"/>
    <property type="project" value="UniProtKB-KW"/>
</dbReference>
<dbReference type="Proteomes" id="UP000566813">
    <property type="component" value="Unassembled WGS sequence"/>
</dbReference>
<dbReference type="InterPro" id="IPR036388">
    <property type="entry name" value="WH-like_DNA-bd_sf"/>
</dbReference>
<dbReference type="EMBL" id="JACLAW010000011">
    <property type="protein sequence ID" value="MBC2666652.1"/>
    <property type="molecule type" value="Genomic_DNA"/>
</dbReference>
<accession>A0A7X1FUN1</accession>
<dbReference type="PROSITE" id="PS50949">
    <property type="entry name" value="HTH_GNTR"/>
    <property type="match status" value="1"/>
</dbReference>
<dbReference type="InterPro" id="IPR036390">
    <property type="entry name" value="WH_DNA-bd_sf"/>
</dbReference>
<keyword evidence="2" id="KW-0238">DNA-binding</keyword>
<reference evidence="5 6" key="1">
    <citation type="submission" date="2020-08" db="EMBL/GenBank/DDBJ databases">
        <title>The genome sequence of type strain Novosphingobium flavum NBRC 111647.</title>
        <authorList>
            <person name="Liu Y."/>
        </authorList>
    </citation>
    <scope>NUCLEOTIDE SEQUENCE [LARGE SCALE GENOMIC DNA]</scope>
    <source>
        <strain evidence="5 6">NBRC 111647</strain>
    </source>
</reference>
<dbReference type="SUPFAM" id="SSF46785">
    <property type="entry name" value="Winged helix' DNA-binding domain"/>
    <property type="match status" value="1"/>
</dbReference>
<dbReference type="PANTHER" id="PTHR43537:SF24">
    <property type="entry name" value="GLUCONATE OPERON TRANSCRIPTIONAL REPRESSOR"/>
    <property type="match status" value="1"/>
</dbReference>
<evidence type="ECO:0000259" key="4">
    <source>
        <dbReference type="PROSITE" id="PS50949"/>
    </source>
</evidence>
<organism evidence="5 6">
    <name type="scientific">Novosphingobium flavum</name>
    <dbReference type="NCBI Taxonomy" id="1778672"/>
    <lineage>
        <taxon>Bacteria</taxon>
        <taxon>Pseudomonadati</taxon>
        <taxon>Pseudomonadota</taxon>
        <taxon>Alphaproteobacteria</taxon>
        <taxon>Sphingomonadales</taxon>
        <taxon>Sphingomonadaceae</taxon>
        <taxon>Novosphingobium</taxon>
    </lineage>
</organism>
<feature type="domain" description="HTH gntR-type" evidence="4">
    <location>
        <begin position="17"/>
        <end position="85"/>
    </location>
</feature>
<keyword evidence="1" id="KW-0805">Transcription regulation</keyword>
<keyword evidence="6" id="KW-1185">Reference proteome</keyword>
<dbReference type="PANTHER" id="PTHR43537">
    <property type="entry name" value="TRANSCRIPTIONAL REGULATOR, GNTR FAMILY"/>
    <property type="match status" value="1"/>
</dbReference>